<accession>A0A1E3J8V4</accession>
<dbReference type="Gene3D" id="1.25.10.10">
    <property type="entry name" value="Leucine-rich Repeat Variant"/>
    <property type="match status" value="1"/>
</dbReference>
<name>A0A1E3J8V4_9TREE</name>
<evidence type="ECO:0000256" key="1">
    <source>
        <dbReference type="ARBA" id="ARBA00004123"/>
    </source>
</evidence>
<evidence type="ECO:0000259" key="6">
    <source>
        <dbReference type="Pfam" id="PF12295"/>
    </source>
</evidence>
<dbReference type="PANTHER" id="PTHR15245:SF20">
    <property type="entry name" value="SYMPLEKIN"/>
    <property type="match status" value="1"/>
</dbReference>
<sequence>MSLYADDDPTKALALQDTDENPALHPPTDPQQLFNAAVAAEPESAHQHDTLLLAAQRFEEHPERLPQLLPQFLGFISEGGDSLLRFWTLDMIHLAVGRGGLSGDVKQLVTLHCFPRLLQLLHTGSIPTLKAVIPILSTIYPVLFGILATSNTQASILQMFNDMKSIIIDFALNKSGQSGNVGVRAVAWKFVQKVILAATKPATSGDPRLQSRGSSVTDTNISHITQTGILSQAEIDQEGKKLQTELVTALYTQTEPAILHPIINSFPYLAKMRQSIAPLVVHSLASWKPNTMAAEGRPAIEIRAVEKTVRIAMTHLIRHPPIASHAAQLNDALLRQKKRMEDAFVEEAAARKERRRGTKHPMEPPAGVDPESSEQAAKRARLEGSAGGVGSGVGKGPVVDISGMGVEEVVETVISGLRSVSSQTLVSALENARQALREDSLDAQPLLATSLGVAAAGGVKAEDEEIVNPLDIEDDDDLLMMDDPELVIEEEEPTTFTDFVLPPPEPLDPSDKDYILSNTIERIWQSGADLASLPDPKETDAAKTAIQPKEMWMLLLARLATRGAEVKRKTISEFVLADFANRSKFASVWLNEEWYNERIGVSEPGQYLSNLEAIISVYLPKVDPKDKYLATFIQNLPAIPPSLIDILADVCQDSEKAVVGFTVLRDIVESRPPIREQALQTLLALCTHTDRKIRVMAIITTVRRWGQNSPMMPIITKYALSVLWRLVEAKPEVKMEAVKEEGGEVETEEQIGESAETDVEMKEEQPEEEGSIDRYLEQPSARTVQQHVELAFALAKRQQSLLDDIFKIYPQLIPEVQKAVEAQLMPLIQSLGATPKLMEILKKFPAGADQLVMRVIGVLSAEGAGQVLVSLVKSVLAERELDPKFVIPIVGELDKVSFSTRVRPRVTSMQAEIEKQLPKIVSILVDPETKDMVKTAFASMLQKMTPSDLMVALHQEGGAPLKEIIEAVKVCFSMTTVFRSDVLANAMNRIADLPTIPLIFVRTIIQVANTYKSLAPFIANHILPKLVAKKIWENGQLWDGFVMLAKRIAPASYGALLQLPKEQIREVVGKQPSMKAGLKNFLASKPGSKGALLEIFGDDE</sequence>
<feature type="domain" description="Symplekin/Pta1 N-terminal" evidence="5">
    <location>
        <begin position="127"/>
        <end position="352"/>
    </location>
</feature>
<keyword evidence="3" id="KW-0539">Nucleus</keyword>
<comment type="caution">
    <text evidence="7">The sequence shown here is derived from an EMBL/GenBank/DDBJ whole genome shotgun (WGS) entry which is preliminary data.</text>
</comment>
<keyword evidence="8" id="KW-1185">Reference proteome</keyword>
<dbReference type="GO" id="GO:0006397">
    <property type="term" value="P:mRNA processing"/>
    <property type="evidence" value="ECO:0007669"/>
    <property type="project" value="UniProtKB-KW"/>
</dbReference>
<dbReference type="Pfam" id="PF11935">
    <property type="entry name" value="SYMPK_PTA1_N"/>
    <property type="match status" value="1"/>
</dbReference>
<dbReference type="RefSeq" id="XP_019031874.1">
    <property type="nucleotide sequence ID" value="XM_019175961.1"/>
</dbReference>
<feature type="domain" description="Symplekin C-terminal" evidence="6">
    <location>
        <begin position="910"/>
        <end position="1070"/>
    </location>
</feature>
<dbReference type="InterPro" id="IPR011989">
    <property type="entry name" value="ARM-like"/>
</dbReference>
<proteinExistence type="predicted"/>
<dbReference type="PANTHER" id="PTHR15245">
    <property type="entry name" value="SYMPLEKIN-RELATED"/>
    <property type="match status" value="1"/>
</dbReference>
<dbReference type="Proteomes" id="UP000094819">
    <property type="component" value="Unassembled WGS sequence"/>
</dbReference>
<evidence type="ECO:0000256" key="4">
    <source>
        <dbReference type="SAM" id="MobiDB-lite"/>
    </source>
</evidence>
<evidence type="ECO:0000313" key="7">
    <source>
        <dbReference type="EMBL" id="ODN97272.1"/>
    </source>
</evidence>
<evidence type="ECO:0000259" key="5">
    <source>
        <dbReference type="Pfam" id="PF11935"/>
    </source>
</evidence>
<protein>
    <submittedName>
        <fullName evidence="7">Symplekin</fullName>
    </submittedName>
</protein>
<organism evidence="7 8">
    <name type="scientific">Cryptococcus wingfieldii CBS 7118</name>
    <dbReference type="NCBI Taxonomy" id="1295528"/>
    <lineage>
        <taxon>Eukaryota</taxon>
        <taxon>Fungi</taxon>
        <taxon>Dikarya</taxon>
        <taxon>Basidiomycota</taxon>
        <taxon>Agaricomycotina</taxon>
        <taxon>Tremellomycetes</taxon>
        <taxon>Tremellales</taxon>
        <taxon>Cryptococcaceae</taxon>
        <taxon>Cryptococcus</taxon>
    </lineage>
</organism>
<dbReference type="Pfam" id="PF12295">
    <property type="entry name" value="Symplekin_C"/>
    <property type="match status" value="1"/>
</dbReference>
<dbReference type="InterPro" id="IPR021850">
    <property type="entry name" value="Symplekin/Pta1"/>
</dbReference>
<dbReference type="SUPFAM" id="SSF48371">
    <property type="entry name" value="ARM repeat"/>
    <property type="match status" value="1"/>
</dbReference>
<dbReference type="InterPro" id="IPR022075">
    <property type="entry name" value="Symplekin_C"/>
</dbReference>
<feature type="compositionally biased region" description="Gly residues" evidence="4">
    <location>
        <begin position="385"/>
        <end position="394"/>
    </location>
</feature>
<gene>
    <name evidence="7" type="ORF">L198_03835</name>
</gene>
<dbReference type="AlphaFoldDB" id="A0A1E3J8V4"/>
<comment type="subcellular location">
    <subcellularLocation>
        <location evidence="1">Nucleus</location>
    </subcellularLocation>
</comment>
<dbReference type="GeneID" id="30193048"/>
<dbReference type="InterPro" id="IPR016024">
    <property type="entry name" value="ARM-type_fold"/>
</dbReference>
<evidence type="ECO:0000256" key="3">
    <source>
        <dbReference type="ARBA" id="ARBA00023242"/>
    </source>
</evidence>
<feature type="region of interest" description="Disordered" evidence="4">
    <location>
        <begin position="739"/>
        <end position="770"/>
    </location>
</feature>
<feature type="region of interest" description="Disordered" evidence="4">
    <location>
        <begin position="347"/>
        <end position="394"/>
    </location>
</feature>
<dbReference type="GO" id="GO:0005847">
    <property type="term" value="C:mRNA cleavage and polyadenylation specificity factor complex"/>
    <property type="evidence" value="ECO:0007669"/>
    <property type="project" value="TreeGrafter"/>
</dbReference>
<dbReference type="EMBL" id="AWGH01000010">
    <property type="protein sequence ID" value="ODN97272.1"/>
    <property type="molecule type" value="Genomic_DNA"/>
</dbReference>
<evidence type="ECO:0000256" key="2">
    <source>
        <dbReference type="ARBA" id="ARBA00022664"/>
    </source>
</evidence>
<evidence type="ECO:0000313" key="8">
    <source>
        <dbReference type="Proteomes" id="UP000094819"/>
    </source>
</evidence>
<feature type="compositionally biased region" description="Acidic residues" evidence="4">
    <location>
        <begin position="743"/>
        <end position="758"/>
    </location>
</feature>
<reference evidence="7 8" key="1">
    <citation type="submission" date="2016-06" db="EMBL/GenBank/DDBJ databases">
        <title>Evolution of pathogenesis and genome organization in the Tremellales.</title>
        <authorList>
            <person name="Cuomo C."/>
            <person name="Litvintseva A."/>
            <person name="Heitman J."/>
            <person name="Chen Y."/>
            <person name="Sun S."/>
            <person name="Springer D."/>
            <person name="Dromer F."/>
            <person name="Young S."/>
            <person name="Zeng Q."/>
            <person name="Chapman S."/>
            <person name="Gujja S."/>
            <person name="Saif S."/>
            <person name="Birren B."/>
        </authorList>
    </citation>
    <scope>NUCLEOTIDE SEQUENCE [LARGE SCALE GENOMIC DNA]</scope>
    <source>
        <strain evidence="7 8">CBS 7118</strain>
    </source>
</reference>
<keyword evidence="2" id="KW-0507">mRNA processing</keyword>
<dbReference type="InterPro" id="IPR032460">
    <property type="entry name" value="Symplekin/Pta1_N"/>
</dbReference>
<dbReference type="OrthoDB" id="331600at2759"/>